<dbReference type="GO" id="GO:0009165">
    <property type="term" value="P:nucleotide biosynthetic process"/>
    <property type="evidence" value="ECO:0007669"/>
    <property type="project" value="UniProtKB-KW"/>
</dbReference>
<sequence>MIVGIIGTCCAGKRTLSKILVEEHSFHESVKYETDCSAVEKWVEQGWKKDCFIVVILNCWQQLTLLRKRPFFLLVSIDAPLLLRFKRALKVLCCDSLESFVKEHDQQLFDVSFCNYGKHKLNKTDQHWELSTLGSSMHSADIQIFNDDSLEVLRNKINSIGIANPERLRPSWNIYFIRIAYLAATRSNCMKRRVGALVVRDNRIVSTGYNGTPIGTTNCNESGCLRCNSLANAGRYLDECLCLHAEENAIIEAGRERCKHATLYSNVFPCLSCAKKIVQAGISKVVYHSEYSIDIAAKKLFHAANIEVVQILDENLTGLLDGLSLQSSSLQRNKMH</sequence>
<evidence type="ECO:0000313" key="12">
    <source>
        <dbReference type="Proteomes" id="UP001061958"/>
    </source>
</evidence>
<accession>A0A9C7UMX0</accession>
<keyword evidence="4" id="KW-0545">Nucleotide biosynthesis</keyword>
<reference evidence="11" key="1">
    <citation type="journal article" date="2022" name="Proc. Natl. Acad. Sci. U.S.A.">
        <title>Life cycle and functional genomics of the unicellular red alga Galdieria for elucidating algal and plant evolution and industrial use.</title>
        <authorList>
            <person name="Hirooka S."/>
            <person name="Itabashi T."/>
            <person name="Ichinose T.M."/>
            <person name="Onuma R."/>
            <person name="Fujiwara T."/>
            <person name="Yamashita S."/>
            <person name="Jong L.W."/>
            <person name="Tomita R."/>
            <person name="Iwane A.H."/>
            <person name="Miyagishima S.Y."/>
        </authorList>
    </citation>
    <scope>NUCLEOTIDE SEQUENCE</scope>
    <source>
        <strain evidence="11">NBRC 102759</strain>
    </source>
</reference>
<protein>
    <recommendedName>
        <fullName evidence="9">Deoxycytidylate deaminase</fullName>
        <ecNumber evidence="7">3.5.4.12</ecNumber>
    </recommendedName>
    <alternativeName>
        <fullName evidence="8">dCMP deaminase</fullName>
    </alternativeName>
</protein>
<evidence type="ECO:0000256" key="9">
    <source>
        <dbReference type="ARBA" id="ARBA00071582"/>
    </source>
</evidence>
<evidence type="ECO:0000256" key="1">
    <source>
        <dbReference type="ARBA" id="ARBA00001947"/>
    </source>
</evidence>
<dbReference type="InterPro" id="IPR016193">
    <property type="entry name" value="Cytidine_deaminase-like"/>
</dbReference>
<dbReference type="Gene3D" id="3.40.50.300">
    <property type="entry name" value="P-loop containing nucleotide triphosphate hydrolases"/>
    <property type="match status" value="1"/>
</dbReference>
<evidence type="ECO:0000256" key="4">
    <source>
        <dbReference type="ARBA" id="ARBA00022727"/>
    </source>
</evidence>
<dbReference type="InterPro" id="IPR002125">
    <property type="entry name" value="CMP_dCMP_dom"/>
</dbReference>
<evidence type="ECO:0000256" key="5">
    <source>
        <dbReference type="ARBA" id="ARBA00022801"/>
    </source>
</evidence>
<dbReference type="SUPFAM" id="SSF53927">
    <property type="entry name" value="Cytidine deaminase-like"/>
    <property type="match status" value="1"/>
</dbReference>
<dbReference type="PROSITE" id="PS51747">
    <property type="entry name" value="CYT_DCMP_DEAMINASES_2"/>
    <property type="match status" value="1"/>
</dbReference>
<dbReference type="GO" id="GO:0004132">
    <property type="term" value="F:dCMP deaminase activity"/>
    <property type="evidence" value="ECO:0007669"/>
    <property type="project" value="UniProtKB-EC"/>
</dbReference>
<evidence type="ECO:0000256" key="3">
    <source>
        <dbReference type="ARBA" id="ARBA00022723"/>
    </source>
</evidence>
<keyword evidence="12" id="KW-1185">Reference proteome</keyword>
<organism evidence="11 12">
    <name type="scientific">Galdieria partita</name>
    <dbReference type="NCBI Taxonomy" id="83374"/>
    <lineage>
        <taxon>Eukaryota</taxon>
        <taxon>Rhodophyta</taxon>
        <taxon>Bangiophyceae</taxon>
        <taxon>Galdieriales</taxon>
        <taxon>Galdieriaceae</taxon>
        <taxon>Galdieria</taxon>
    </lineage>
</organism>
<dbReference type="AlphaFoldDB" id="A0A9C7UMX0"/>
<evidence type="ECO:0000259" key="10">
    <source>
        <dbReference type="PROSITE" id="PS51747"/>
    </source>
</evidence>
<dbReference type="InterPro" id="IPR027417">
    <property type="entry name" value="P-loop_NTPase"/>
</dbReference>
<dbReference type="EC" id="3.5.4.12" evidence="7"/>
<dbReference type="FunFam" id="3.40.140.10:FF:000035">
    <property type="entry name" value="dCMP deaminase"/>
    <property type="match status" value="1"/>
</dbReference>
<comment type="similarity">
    <text evidence="2">Belongs to the cytidine and deoxycytidylate deaminase family.</text>
</comment>
<dbReference type="EMBL" id="BQMJ01000003">
    <property type="protein sequence ID" value="GJQ08711.1"/>
    <property type="molecule type" value="Genomic_DNA"/>
</dbReference>
<evidence type="ECO:0000256" key="2">
    <source>
        <dbReference type="ARBA" id="ARBA00006576"/>
    </source>
</evidence>
<evidence type="ECO:0000313" key="11">
    <source>
        <dbReference type="EMBL" id="GJQ08711.1"/>
    </source>
</evidence>
<name>A0A9C7UMX0_9RHOD</name>
<keyword evidence="6" id="KW-0862">Zinc</keyword>
<gene>
    <name evidence="11" type="ORF">GpartN1_g502.t1</name>
</gene>
<dbReference type="CDD" id="cd01286">
    <property type="entry name" value="deoxycytidylate_deaminase"/>
    <property type="match status" value="1"/>
</dbReference>
<dbReference type="GO" id="GO:0005737">
    <property type="term" value="C:cytoplasm"/>
    <property type="evidence" value="ECO:0007669"/>
    <property type="project" value="TreeGrafter"/>
</dbReference>
<dbReference type="InterPro" id="IPR015517">
    <property type="entry name" value="dCMP_deaminase-rel"/>
</dbReference>
<dbReference type="GO" id="GO:0008270">
    <property type="term" value="F:zinc ion binding"/>
    <property type="evidence" value="ECO:0007669"/>
    <property type="project" value="InterPro"/>
</dbReference>
<dbReference type="OrthoDB" id="6710946at2759"/>
<feature type="domain" description="CMP/dCMP-type deaminase" evidence="10">
    <location>
        <begin position="171"/>
        <end position="308"/>
    </location>
</feature>
<comment type="cofactor">
    <cofactor evidence="1">
        <name>Zn(2+)</name>
        <dbReference type="ChEBI" id="CHEBI:29105"/>
    </cofactor>
</comment>
<keyword evidence="5" id="KW-0378">Hydrolase</keyword>
<dbReference type="PANTHER" id="PTHR11086:SF18">
    <property type="entry name" value="DEOXYCYTIDYLATE DEAMINASE"/>
    <property type="match status" value="1"/>
</dbReference>
<dbReference type="Pfam" id="PF00383">
    <property type="entry name" value="dCMP_cyt_deam_1"/>
    <property type="match status" value="1"/>
</dbReference>
<dbReference type="Proteomes" id="UP001061958">
    <property type="component" value="Unassembled WGS sequence"/>
</dbReference>
<evidence type="ECO:0000256" key="6">
    <source>
        <dbReference type="ARBA" id="ARBA00022833"/>
    </source>
</evidence>
<dbReference type="InterPro" id="IPR016192">
    <property type="entry name" value="APOBEC/CMP_deaminase_Zn-bd"/>
</dbReference>
<keyword evidence="3" id="KW-0479">Metal-binding</keyword>
<dbReference type="InterPro" id="IPR035105">
    <property type="entry name" value="Deoxycytidylate_deaminase_dom"/>
</dbReference>
<proteinExistence type="inferred from homology"/>
<reference evidence="11" key="2">
    <citation type="submission" date="2022-01" db="EMBL/GenBank/DDBJ databases">
        <authorList>
            <person name="Hirooka S."/>
            <person name="Miyagishima S.Y."/>
        </authorList>
    </citation>
    <scope>NUCLEOTIDE SEQUENCE</scope>
    <source>
        <strain evidence="11">NBRC 102759</strain>
    </source>
</reference>
<comment type="caution">
    <text evidence="11">The sequence shown here is derived from an EMBL/GenBank/DDBJ whole genome shotgun (WGS) entry which is preliminary data.</text>
</comment>
<dbReference type="PANTHER" id="PTHR11086">
    <property type="entry name" value="DEOXYCYTIDYLATE DEAMINASE-RELATED"/>
    <property type="match status" value="1"/>
</dbReference>
<evidence type="ECO:0000256" key="8">
    <source>
        <dbReference type="ARBA" id="ARBA00041763"/>
    </source>
</evidence>
<dbReference type="PROSITE" id="PS00903">
    <property type="entry name" value="CYT_DCMP_DEAMINASES_1"/>
    <property type="match status" value="1"/>
</dbReference>
<evidence type="ECO:0000256" key="7">
    <source>
        <dbReference type="ARBA" id="ARBA00038938"/>
    </source>
</evidence>
<dbReference type="Gene3D" id="3.40.140.10">
    <property type="entry name" value="Cytidine Deaminase, domain 2"/>
    <property type="match status" value="1"/>
</dbReference>